<reference evidence="1" key="1">
    <citation type="submission" date="2020-11" db="EMBL/GenBank/DDBJ databases">
        <authorList>
            <person name="Whitehead M."/>
        </authorList>
    </citation>
    <scope>NUCLEOTIDE SEQUENCE</scope>
    <source>
        <strain evidence="1">EGII</strain>
    </source>
</reference>
<protein>
    <submittedName>
        <fullName evidence="1">(Mediterranean fruit fly) hypothetical protein</fullName>
    </submittedName>
</protein>
<evidence type="ECO:0000313" key="1">
    <source>
        <dbReference type="EMBL" id="CAD7003676.1"/>
    </source>
</evidence>
<dbReference type="Proteomes" id="UP000606786">
    <property type="component" value="Unassembled WGS sequence"/>
</dbReference>
<accession>A0A811V1D2</accession>
<dbReference type="EMBL" id="CAJHJT010000034">
    <property type="protein sequence ID" value="CAD7003676.1"/>
    <property type="molecule type" value="Genomic_DNA"/>
</dbReference>
<name>A0A811V1D2_CERCA</name>
<evidence type="ECO:0000313" key="2">
    <source>
        <dbReference type="Proteomes" id="UP000606786"/>
    </source>
</evidence>
<keyword evidence="2" id="KW-1185">Reference proteome</keyword>
<comment type="caution">
    <text evidence="1">The sequence shown here is derived from an EMBL/GenBank/DDBJ whole genome shotgun (WGS) entry which is preliminary data.</text>
</comment>
<organism evidence="1 2">
    <name type="scientific">Ceratitis capitata</name>
    <name type="common">Mediterranean fruit fly</name>
    <name type="synonym">Tephritis capitata</name>
    <dbReference type="NCBI Taxonomy" id="7213"/>
    <lineage>
        <taxon>Eukaryota</taxon>
        <taxon>Metazoa</taxon>
        <taxon>Ecdysozoa</taxon>
        <taxon>Arthropoda</taxon>
        <taxon>Hexapoda</taxon>
        <taxon>Insecta</taxon>
        <taxon>Pterygota</taxon>
        <taxon>Neoptera</taxon>
        <taxon>Endopterygota</taxon>
        <taxon>Diptera</taxon>
        <taxon>Brachycera</taxon>
        <taxon>Muscomorpha</taxon>
        <taxon>Tephritoidea</taxon>
        <taxon>Tephritidae</taxon>
        <taxon>Ceratitis</taxon>
        <taxon>Ceratitis</taxon>
    </lineage>
</organism>
<proteinExistence type="predicted"/>
<dbReference type="AlphaFoldDB" id="A0A811V1D2"/>
<sequence length="62" mass="6997">MSIFVWGYIAAKCGTNHVLIAHSHKKLVFGQIFQQEIVKSALKVGANRLQVVNDQPSERYIN</sequence>
<gene>
    <name evidence="1" type="ORF">CCAP1982_LOCUS12113</name>
</gene>